<evidence type="ECO:0000256" key="5">
    <source>
        <dbReference type="SAM" id="MobiDB-lite"/>
    </source>
</evidence>
<evidence type="ECO:0000256" key="1">
    <source>
        <dbReference type="ARBA" id="ARBA00022741"/>
    </source>
</evidence>
<dbReference type="GO" id="GO:0005524">
    <property type="term" value="F:ATP binding"/>
    <property type="evidence" value="ECO:0007669"/>
    <property type="project" value="UniProtKB-KW"/>
</dbReference>
<keyword evidence="8" id="KW-1185">Reference proteome</keyword>
<keyword evidence="1" id="KW-0547">Nucleotide-binding</keyword>
<evidence type="ECO:0000313" key="8">
    <source>
        <dbReference type="Proteomes" id="UP001161017"/>
    </source>
</evidence>
<dbReference type="SUPFAM" id="SSF52540">
    <property type="entry name" value="P-loop containing nucleoside triphosphate hydrolases"/>
    <property type="match status" value="2"/>
</dbReference>
<evidence type="ECO:0000256" key="2">
    <source>
        <dbReference type="ARBA" id="ARBA00022801"/>
    </source>
</evidence>
<dbReference type="InterPro" id="IPR055124">
    <property type="entry name" value="PIN-like_DDX60"/>
</dbReference>
<dbReference type="GO" id="GO:0005737">
    <property type="term" value="C:cytoplasm"/>
    <property type="evidence" value="ECO:0007669"/>
    <property type="project" value="TreeGrafter"/>
</dbReference>
<evidence type="ECO:0000256" key="4">
    <source>
        <dbReference type="ARBA" id="ARBA00022840"/>
    </source>
</evidence>
<dbReference type="InterPro" id="IPR027417">
    <property type="entry name" value="P-loop_NTPase"/>
</dbReference>
<dbReference type="GO" id="GO:0016787">
    <property type="term" value="F:hydrolase activity"/>
    <property type="evidence" value="ECO:0007669"/>
    <property type="project" value="UniProtKB-KW"/>
</dbReference>
<dbReference type="PANTHER" id="PTHR44533:SF4">
    <property type="entry name" value="DEAD_H RNA HELICASE, PUTATIVE-RELATED"/>
    <property type="match status" value="1"/>
</dbReference>
<feature type="compositionally biased region" description="Basic and acidic residues" evidence="5">
    <location>
        <begin position="582"/>
        <end position="598"/>
    </location>
</feature>
<dbReference type="Gene3D" id="3.40.50.300">
    <property type="entry name" value="P-loop containing nucleotide triphosphate hydrolases"/>
    <property type="match status" value="2"/>
</dbReference>
<dbReference type="InterPro" id="IPR052431">
    <property type="entry name" value="SKI2_subfamily_helicases"/>
</dbReference>
<organism evidence="7 8">
    <name type="scientific">Ramalina farinacea</name>
    <dbReference type="NCBI Taxonomy" id="258253"/>
    <lineage>
        <taxon>Eukaryota</taxon>
        <taxon>Fungi</taxon>
        <taxon>Dikarya</taxon>
        <taxon>Ascomycota</taxon>
        <taxon>Pezizomycotina</taxon>
        <taxon>Lecanoromycetes</taxon>
        <taxon>OSLEUM clade</taxon>
        <taxon>Lecanoromycetidae</taxon>
        <taxon>Lecanorales</taxon>
        <taxon>Lecanorineae</taxon>
        <taxon>Ramalinaceae</taxon>
        <taxon>Ramalina</taxon>
    </lineage>
</organism>
<sequence length="1307" mass="147381">MDEQQRSLDWYGKLHTRRVDLVGDYAGNELFVVEGDSLLLNCFNDPKLDFDAGFQLLHAVYNVEHFLQNLRQRRCNFHIVFFEDHKSLCVPPKAASHTTSKFLLARAAVKRHLEANVADLTLPGIELRTFKSTSDEAFARYLWTTGVYFVMCHDGAFNNSTQASSISDHRINGSAPRDEFERSRKARFRGMILLLLSWGYNIALINGLEWHDTKVMTEVVEGHRLQKYLTPLITGHASVPTESPSSSPIGDKPGFDHVHALQSLQHMIQNREISREHGDSHEVHPEKWTQRRYIITIAMDMMLAKEATQRTLVAAFLEHAALLEVVPLASRRLRHAIANAKSTSETQHFIDESASIVCSLLQDNSFYRILKSTAKCDLSDLLDGRLFSSVLACPEQLAAPRGQTKAIFEEYAMALDHLSGNHIELLKSTKPATQSTESQFIEDQRLGSTILPFSNHVFDKHLAPIKLSTSPRKRESPEAGRIFQEVSHWHNARRPLSKVAPPMTPWEKKKAARKVNFFMAEMQAYAASLTNATGSSLEPETVTVGPKILAEAQLDVAKENAIPTKSKSSKPEQSSKSKNKPSKKETREKDMAVKRAEKDDLEANKTLAAWQIVRKNLEAEVTPARRHQKLSDYLRDRSDSQQRVLGAEIRFHMICDLVEILKGYGPSSPEIEPLSIMALLWTSIRKTVHTPGLTKTIVNSLKAILDIFHLPQIEMEMPSGDRAFAYDPKLTLPRDNPPVNPHDDLRFQLLYCGPYMDRNLDSAPDPRVPFEPDGWQRAVLDELDAERSLFIVAPTSAGKTFISFYAMEKILRSNDENVLVYVAPTKALVNQIAAEIQARFKKSFKHPGKSVWAIHTRDYRVNNPLVPTVGNPEKFSSWLSDIQESSGRKLTTIQHAHRYSDLRKFIYRPPKKFAFNGLSEQTTFGILGLDNIEDLAFMHPVASLVNRSRGMPPDLSLEARDCLLLYDAMARHQDEEFPVRDSLSPTSNLRSKIVRKADIIQWEAALKEVLQKWMDDENSPFSKVVEDLSKPLYGSKEAAATEKEPSNGESVASGNTLIRQSDSETHSLYRTTLPLLYKLHERNALPAIFFNYDRSKCVGICGALIQQLEEAESSWKESNAGWKTKLKGFEQWKKLKAKADSKKPAKQASKKKGNEGDNIKEDKMLDAQSDDSNPYAGFDPEDPVDGYHFANKSRAEASELQDYFKELRRREVPEMLLTGLMRGIGVHHAGMNRKYRQTVEVLFRKGYLRVVIATGTLALGINMPCATVVFSGDSVFLTALNFRQAAGRAGRRGFDLLGNVVFHGLSE</sequence>
<dbReference type="EMBL" id="JAPUFD010000013">
    <property type="protein sequence ID" value="MDI1491071.1"/>
    <property type="molecule type" value="Genomic_DNA"/>
</dbReference>
<keyword evidence="4" id="KW-0067">ATP-binding</keyword>
<dbReference type="Pfam" id="PF00270">
    <property type="entry name" value="DEAD"/>
    <property type="match status" value="1"/>
</dbReference>
<reference evidence="7" key="1">
    <citation type="journal article" date="2023" name="Genome Biol. Evol.">
        <title>First Whole Genome Sequence and Flow Cytometry Genome Size Data for the Lichen-Forming Fungus Ramalina farinacea (Ascomycota).</title>
        <authorList>
            <person name="Llewellyn T."/>
            <person name="Mian S."/>
            <person name="Hill R."/>
            <person name="Leitch I.J."/>
            <person name="Gaya E."/>
        </authorList>
    </citation>
    <scope>NUCLEOTIDE SEQUENCE</scope>
    <source>
        <strain evidence="7">LIQ254RAFAR</strain>
    </source>
</reference>
<dbReference type="PANTHER" id="PTHR44533">
    <property type="entry name" value="DEAD/H RNA HELICASE, PUTATIVE-RELATED"/>
    <property type="match status" value="1"/>
</dbReference>
<feature type="region of interest" description="Disordered" evidence="5">
    <location>
        <begin position="1137"/>
        <end position="1161"/>
    </location>
</feature>
<proteinExistence type="predicted"/>
<dbReference type="Pfam" id="PF23002">
    <property type="entry name" value="PIN-like_DDX60"/>
    <property type="match status" value="1"/>
</dbReference>
<dbReference type="CDD" id="cd18795">
    <property type="entry name" value="SF2_C_Ski2"/>
    <property type="match status" value="1"/>
</dbReference>
<feature type="region of interest" description="Disordered" evidence="5">
    <location>
        <begin position="559"/>
        <end position="598"/>
    </location>
</feature>
<dbReference type="PROSITE" id="PS51194">
    <property type="entry name" value="HELICASE_CTER"/>
    <property type="match status" value="1"/>
</dbReference>
<evidence type="ECO:0000256" key="3">
    <source>
        <dbReference type="ARBA" id="ARBA00022806"/>
    </source>
</evidence>
<dbReference type="InterPro" id="IPR011545">
    <property type="entry name" value="DEAD/DEAH_box_helicase_dom"/>
</dbReference>
<dbReference type="GO" id="GO:0003676">
    <property type="term" value="F:nucleic acid binding"/>
    <property type="evidence" value="ECO:0007669"/>
    <property type="project" value="InterPro"/>
</dbReference>
<accession>A0AA43TTL7</accession>
<keyword evidence="2" id="KW-0378">Hydrolase</keyword>
<dbReference type="InterPro" id="IPR001650">
    <property type="entry name" value="Helicase_C-like"/>
</dbReference>
<feature type="domain" description="Helicase C-terminal" evidence="6">
    <location>
        <begin position="1160"/>
        <end position="1307"/>
    </location>
</feature>
<dbReference type="Proteomes" id="UP001161017">
    <property type="component" value="Unassembled WGS sequence"/>
</dbReference>
<protein>
    <recommendedName>
        <fullName evidence="6">Helicase C-terminal domain-containing protein</fullName>
    </recommendedName>
</protein>
<keyword evidence="3" id="KW-0347">Helicase</keyword>
<evidence type="ECO:0000259" key="6">
    <source>
        <dbReference type="PROSITE" id="PS51194"/>
    </source>
</evidence>
<comment type="caution">
    <text evidence="7">The sequence shown here is derived from an EMBL/GenBank/DDBJ whole genome shotgun (WGS) entry which is preliminary data.</text>
</comment>
<dbReference type="Pfam" id="PF00271">
    <property type="entry name" value="Helicase_C"/>
    <property type="match status" value="1"/>
</dbReference>
<gene>
    <name evidence="7" type="ORF">OHK93_002277</name>
</gene>
<name>A0AA43TTL7_9LECA</name>
<evidence type="ECO:0000313" key="7">
    <source>
        <dbReference type="EMBL" id="MDI1491071.1"/>
    </source>
</evidence>
<dbReference type="SMART" id="SM00490">
    <property type="entry name" value="HELICc"/>
    <property type="match status" value="1"/>
</dbReference>
<dbReference type="GO" id="GO:0004386">
    <property type="term" value="F:helicase activity"/>
    <property type="evidence" value="ECO:0007669"/>
    <property type="project" value="UniProtKB-KW"/>
</dbReference>
<feature type="compositionally biased region" description="Basic and acidic residues" evidence="5">
    <location>
        <begin position="1152"/>
        <end position="1161"/>
    </location>
</feature>